<evidence type="ECO:0000256" key="6">
    <source>
        <dbReference type="ARBA" id="ARBA00023242"/>
    </source>
</evidence>
<dbReference type="GO" id="GO:0003723">
    <property type="term" value="F:RNA binding"/>
    <property type="evidence" value="ECO:0007669"/>
    <property type="project" value="UniProtKB-KW"/>
</dbReference>
<dbReference type="STRING" id="574566.I0Z4A6"/>
<dbReference type="AlphaFoldDB" id="I0Z4A6"/>
<keyword evidence="3" id="KW-0698">rRNA processing</keyword>
<dbReference type="PANTHER" id="PTHR21321">
    <property type="entry name" value="PNAS-3 RELATED"/>
    <property type="match status" value="1"/>
</dbReference>
<dbReference type="eggNOG" id="KOG3013">
    <property type="taxonomic scope" value="Eukaryota"/>
</dbReference>
<name>I0Z4A6_COCSC</name>
<feature type="domain" description="K Homology" evidence="7">
    <location>
        <begin position="179"/>
        <end position="219"/>
    </location>
</feature>
<evidence type="ECO:0000256" key="4">
    <source>
        <dbReference type="ARBA" id="ARBA00022835"/>
    </source>
</evidence>
<dbReference type="GO" id="GO:0071051">
    <property type="term" value="P:poly(A)-dependent snoRNA 3'-end processing"/>
    <property type="evidence" value="ECO:0007669"/>
    <property type="project" value="TreeGrafter"/>
</dbReference>
<dbReference type="Pfam" id="PF15985">
    <property type="entry name" value="KH_6"/>
    <property type="match status" value="1"/>
</dbReference>
<accession>I0Z4A6</accession>
<keyword evidence="5" id="KW-0694">RNA-binding</keyword>
<gene>
    <name evidence="9" type="ORF">COCSUDRAFT_22697</name>
</gene>
<dbReference type="GO" id="GO:0000467">
    <property type="term" value="P:exonucleolytic trimming to generate mature 3'-end of 5.8S rRNA from tricistronic rRNA transcript (SSU-rRNA, 5.8S rRNA, LSU-rRNA)"/>
    <property type="evidence" value="ECO:0007669"/>
    <property type="project" value="TreeGrafter"/>
</dbReference>
<keyword evidence="10" id="KW-1185">Reference proteome</keyword>
<comment type="caution">
    <text evidence="9">The sequence shown here is derived from an EMBL/GenBank/DDBJ whole genome shotgun (WGS) entry which is preliminary data.</text>
</comment>
<dbReference type="EMBL" id="AGSI01000004">
    <property type="protein sequence ID" value="EIE25475.1"/>
    <property type="molecule type" value="Genomic_DNA"/>
</dbReference>
<dbReference type="Proteomes" id="UP000007264">
    <property type="component" value="Unassembled WGS sequence"/>
</dbReference>
<dbReference type="Pfam" id="PF21266">
    <property type="entry name" value="S1_RRP4"/>
    <property type="match status" value="1"/>
</dbReference>
<dbReference type="GeneID" id="17043477"/>
<protein>
    <submittedName>
        <fullName evidence="9">Uncharacterized protein</fullName>
    </submittedName>
</protein>
<dbReference type="GO" id="GO:0034475">
    <property type="term" value="P:U4 snRNA 3'-end processing"/>
    <property type="evidence" value="ECO:0007669"/>
    <property type="project" value="TreeGrafter"/>
</dbReference>
<evidence type="ECO:0000256" key="1">
    <source>
        <dbReference type="ARBA" id="ARBA00004123"/>
    </source>
</evidence>
<dbReference type="InterPro" id="IPR004088">
    <property type="entry name" value="KH_dom_type_1"/>
</dbReference>
<reference evidence="9 10" key="1">
    <citation type="journal article" date="2012" name="Genome Biol.">
        <title>The genome of the polar eukaryotic microalga coccomyxa subellipsoidea reveals traits of cold adaptation.</title>
        <authorList>
            <person name="Blanc G."/>
            <person name="Agarkova I."/>
            <person name="Grimwood J."/>
            <person name="Kuo A."/>
            <person name="Brueggeman A."/>
            <person name="Dunigan D."/>
            <person name="Gurnon J."/>
            <person name="Ladunga I."/>
            <person name="Lindquist E."/>
            <person name="Lucas S."/>
            <person name="Pangilinan J."/>
            <person name="Proschold T."/>
            <person name="Salamov A."/>
            <person name="Schmutz J."/>
            <person name="Weeks D."/>
            <person name="Yamada T."/>
            <person name="Claverie J.M."/>
            <person name="Grigoriev I."/>
            <person name="Van Etten J."/>
            <person name="Lomsadze A."/>
            <person name="Borodovsky M."/>
        </authorList>
    </citation>
    <scope>NUCLEOTIDE SEQUENCE [LARGE SCALE GENOMIC DNA]</scope>
    <source>
        <strain evidence="9 10">C-169</strain>
    </source>
</reference>
<comment type="subcellular location">
    <subcellularLocation>
        <location evidence="1">Nucleus</location>
    </subcellularLocation>
</comment>
<proteinExistence type="inferred from homology"/>
<dbReference type="GO" id="GO:0000176">
    <property type="term" value="C:nuclear exosome (RNase complex)"/>
    <property type="evidence" value="ECO:0007669"/>
    <property type="project" value="TreeGrafter"/>
</dbReference>
<evidence type="ECO:0000313" key="10">
    <source>
        <dbReference type="Proteomes" id="UP000007264"/>
    </source>
</evidence>
<dbReference type="PANTHER" id="PTHR21321:SF4">
    <property type="entry name" value="EXOSOME COMPLEX COMPONENT RRP4"/>
    <property type="match status" value="1"/>
</dbReference>
<dbReference type="FunFam" id="2.40.50.140:FF:000038">
    <property type="entry name" value="Exosome complex component RRP4"/>
    <property type="match status" value="1"/>
</dbReference>
<dbReference type="CDD" id="cd05789">
    <property type="entry name" value="S1_Rrp4"/>
    <property type="match status" value="1"/>
</dbReference>
<dbReference type="GO" id="GO:0071038">
    <property type="term" value="P:TRAMP-dependent tRNA surveillance pathway"/>
    <property type="evidence" value="ECO:0007669"/>
    <property type="project" value="TreeGrafter"/>
</dbReference>
<dbReference type="CDD" id="cd22525">
    <property type="entry name" value="KH-I_Rrp4_eukar"/>
    <property type="match status" value="1"/>
</dbReference>
<feature type="domain" description="RRP4 S1" evidence="8">
    <location>
        <begin position="85"/>
        <end position="157"/>
    </location>
</feature>
<dbReference type="RefSeq" id="XP_005650019.1">
    <property type="nucleotide sequence ID" value="XM_005649962.1"/>
</dbReference>
<keyword evidence="6" id="KW-0539">Nucleus</keyword>
<dbReference type="OrthoDB" id="1650at2759"/>
<dbReference type="SUPFAM" id="SSF50249">
    <property type="entry name" value="Nucleic acid-binding proteins"/>
    <property type="match status" value="1"/>
</dbReference>
<dbReference type="GO" id="GO:0071035">
    <property type="term" value="P:nuclear polyadenylation-dependent rRNA catabolic process"/>
    <property type="evidence" value="ECO:0007669"/>
    <property type="project" value="TreeGrafter"/>
</dbReference>
<dbReference type="KEGG" id="csl:COCSUDRAFT_22697"/>
<dbReference type="SUPFAM" id="SSF54791">
    <property type="entry name" value="Eukaryotic type KH-domain (KH-domain type I)"/>
    <property type="match status" value="1"/>
</dbReference>
<dbReference type="GO" id="GO:0071034">
    <property type="term" value="P:CUT catabolic process"/>
    <property type="evidence" value="ECO:0007669"/>
    <property type="project" value="TreeGrafter"/>
</dbReference>
<evidence type="ECO:0000259" key="8">
    <source>
        <dbReference type="Pfam" id="PF21266"/>
    </source>
</evidence>
<dbReference type="Gene3D" id="2.40.50.140">
    <property type="entry name" value="Nucleic acid-binding proteins"/>
    <property type="match status" value="1"/>
</dbReference>
<organism evidence="9 10">
    <name type="scientific">Coccomyxa subellipsoidea (strain C-169)</name>
    <name type="common">Green microalga</name>
    <dbReference type="NCBI Taxonomy" id="574566"/>
    <lineage>
        <taxon>Eukaryota</taxon>
        <taxon>Viridiplantae</taxon>
        <taxon>Chlorophyta</taxon>
        <taxon>core chlorophytes</taxon>
        <taxon>Trebouxiophyceae</taxon>
        <taxon>Trebouxiophyceae incertae sedis</taxon>
        <taxon>Coccomyxaceae</taxon>
        <taxon>Coccomyxa</taxon>
        <taxon>Coccomyxa subellipsoidea</taxon>
    </lineage>
</organism>
<evidence type="ECO:0000259" key="7">
    <source>
        <dbReference type="Pfam" id="PF15985"/>
    </source>
</evidence>
<dbReference type="InterPro" id="IPR012340">
    <property type="entry name" value="NA-bd_OB-fold"/>
</dbReference>
<evidence type="ECO:0000256" key="2">
    <source>
        <dbReference type="ARBA" id="ARBA00009155"/>
    </source>
</evidence>
<dbReference type="GO" id="GO:0000177">
    <property type="term" value="C:cytoplasmic exosome (RNase complex)"/>
    <property type="evidence" value="ECO:0007669"/>
    <property type="project" value="TreeGrafter"/>
</dbReference>
<dbReference type="InterPro" id="IPR036612">
    <property type="entry name" value="KH_dom_type_1_sf"/>
</dbReference>
<comment type="similarity">
    <text evidence="2">Belongs to the RRP4 family.</text>
</comment>
<sequence>MMAREISIPSEDEFDILTVAEAALRDVPSALPDIVCVGDTIDTDMQEGFLRGHGTQVVDSKLVATVCGLVERVNKLVSVRPLQQRYSAALGDIVIGRVAEVAGKRWKIDLNARQDVALQLSSVDLPGGAQRRRTAEDEINMRSIFQEGDLISAEVQSLHADGSIALHTRSTKYGKLSGGQVVTVSPNLIKRQKQHFNVLASLGVEIILGCNGMIWVAPQAEGSENGHAAGSEQQSIPNRTVPPQQRKAVCQVANAVRLLALLNMLIFPSSILNVCKVSSDVGVDADRMLHPDFIPTFLQDEANRRLQESL</sequence>
<dbReference type="SUPFAM" id="SSF110324">
    <property type="entry name" value="Ribosomal L27 protein-like"/>
    <property type="match status" value="1"/>
</dbReference>
<dbReference type="InterPro" id="IPR048565">
    <property type="entry name" value="S1_RRP4"/>
</dbReference>
<evidence type="ECO:0000256" key="3">
    <source>
        <dbReference type="ARBA" id="ARBA00022552"/>
    </source>
</evidence>
<keyword evidence="4" id="KW-0271">Exosome</keyword>
<evidence type="ECO:0000256" key="5">
    <source>
        <dbReference type="ARBA" id="ARBA00022884"/>
    </source>
</evidence>
<dbReference type="Gene3D" id="2.40.50.100">
    <property type="match status" value="1"/>
</dbReference>
<dbReference type="InterPro" id="IPR026699">
    <property type="entry name" value="Exosome_RNA_bind1/RRP40/RRP4"/>
</dbReference>
<evidence type="ECO:0000313" key="9">
    <source>
        <dbReference type="EMBL" id="EIE25475.1"/>
    </source>
</evidence>